<dbReference type="InterPro" id="IPR010982">
    <property type="entry name" value="Lambda_DNA-bd_dom_sf"/>
</dbReference>
<reference evidence="1 3" key="1">
    <citation type="submission" date="2018-06" db="EMBL/GenBank/DDBJ databases">
        <title>Genomic Encyclopedia of Type Strains, Phase III (KMG-III): the genomes of soil and plant-associated and newly described type strains.</title>
        <authorList>
            <person name="Whitman W."/>
        </authorList>
    </citation>
    <scope>NUCLEOTIDE SEQUENCE [LARGE SCALE GENOMIC DNA]</scope>
    <source>
        <strain evidence="1 3">CECT 7022</strain>
    </source>
</reference>
<dbReference type="AlphaFoldDB" id="A0A2V4VAY8"/>
<organism evidence="1 3">
    <name type="scientific">Paenibacillus barcinonensis</name>
    <dbReference type="NCBI Taxonomy" id="198119"/>
    <lineage>
        <taxon>Bacteria</taxon>
        <taxon>Bacillati</taxon>
        <taxon>Bacillota</taxon>
        <taxon>Bacilli</taxon>
        <taxon>Bacillales</taxon>
        <taxon>Paenibacillaceae</taxon>
        <taxon>Paenibacillus</taxon>
    </lineage>
</organism>
<protein>
    <submittedName>
        <fullName evidence="2">Helix-turn-helix transcriptional regulator</fullName>
    </submittedName>
</protein>
<reference evidence="2 4" key="2">
    <citation type="submission" date="2020-06" db="EMBL/GenBank/DDBJ databases">
        <title>Complete genome of Paenibacillus barcinonensis KACC11450.</title>
        <authorList>
            <person name="Kim M."/>
            <person name="Park Y.-J."/>
            <person name="Shin J.-H."/>
        </authorList>
    </citation>
    <scope>NUCLEOTIDE SEQUENCE [LARGE SCALE GENOMIC DNA]</scope>
    <source>
        <strain evidence="2 4">KACC11450</strain>
    </source>
</reference>
<dbReference type="SUPFAM" id="SSF47413">
    <property type="entry name" value="lambda repressor-like DNA-binding domains"/>
    <property type="match status" value="1"/>
</dbReference>
<keyword evidence="4" id="KW-1185">Reference proteome</keyword>
<dbReference type="RefSeq" id="WP_110899437.1">
    <property type="nucleotide sequence ID" value="NZ_CP054614.1"/>
</dbReference>
<dbReference type="EMBL" id="CP054614">
    <property type="protein sequence ID" value="QKS58150.1"/>
    <property type="molecule type" value="Genomic_DNA"/>
</dbReference>
<proteinExistence type="predicted"/>
<evidence type="ECO:0000313" key="4">
    <source>
        <dbReference type="Proteomes" id="UP000509327"/>
    </source>
</evidence>
<dbReference type="OrthoDB" id="2517074at2"/>
<evidence type="ECO:0000313" key="3">
    <source>
        <dbReference type="Proteomes" id="UP000247790"/>
    </source>
</evidence>
<dbReference type="Gene3D" id="1.10.260.40">
    <property type="entry name" value="lambda repressor-like DNA-binding domains"/>
    <property type="match status" value="1"/>
</dbReference>
<evidence type="ECO:0000313" key="2">
    <source>
        <dbReference type="EMBL" id="QKS58150.1"/>
    </source>
</evidence>
<accession>A0A2V4VAY8</accession>
<dbReference type="Proteomes" id="UP000247790">
    <property type="component" value="Unassembled WGS sequence"/>
</dbReference>
<dbReference type="EMBL" id="QJSW01000031">
    <property type="protein sequence ID" value="PYE43181.1"/>
    <property type="molecule type" value="Genomic_DNA"/>
</dbReference>
<gene>
    <name evidence="1" type="ORF">DFQ00_13140</name>
    <name evidence="2" type="ORF">HUB98_19125</name>
</gene>
<name>A0A2V4VAY8_PAEBA</name>
<sequence>MELVPTIRAHIEKYMREQNLKLQHFSDITRINVGTLSAIIKGSRPMSMNQLNQITSAMGLEKGHFYESYGVESFIESSPHWRRLEPYLYECAEIGKLDCIQQVITHVTDDRSYIEELFEVAEGFFARRLNEAALILYECVADSEKYQHSERLALCQYRIFLLHKTLSKFDNLKAAIKFEPYIDKLNEEVQLDAIKDLANLYSTLHMWDKVWELAEELEKRVDFQLNFRTNRRKNKMRIALYPIFSYEAYANLLKASVSEKRKQYREALEYTDVYENIMNEFQNPTREEQELIERFKGWAEGNRYLYNLMLGNIEVLGAYLNFLDANPKEILTAFVYIAKAANQWSYNIDHALNRFENYIIQIKVEKNSEGTYNEQSSNLKYILLFYELAKYRLSQNQIQQGIEHLITSFERSVSSNDDMMCIKCIDLYGKYRNQASKTQEEQYTKLIYKLSVPTFQ</sequence>
<dbReference type="GO" id="GO:0003677">
    <property type="term" value="F:DNA binding"/>
    <property type="evidence" value="ECO:0007669"/>
    <property type="project" value="InterPro"/>
</dbReference>
<dbReference type="Proteomes" id="UP000509327">
    <property type="component" value="Chromosome"/>
</dbReference>
<evidence type="ECO:0000313" key="1">
    <source>
        <dbReference type="EMBL" id="PYE43181.1"/>
    </source>
</evidence>